<protein>
    <submittedName>
        <fullName evidence="4">G0/G1 switch protein 2</fullName>
    </submittedName>
</protein>
<dbReference type="RefSeq" id="XP_012683394.1">
    <property type="nucleotide sequence ID" value="XM_012827940.3"/>
</dbReference>
<organism evidence="3 4">
    <name type="scientific">Clupea harengus</name>
    <name type="common">Atlantic herring</name>
    <dbReference type="NCBI Taxonomy" id="7950"/>
    <lineage>
        <taxon>Eukaryota</taxon>
        <taxon>Metazoa</taxon>
        <taxon>Chordata</taxon>
        <taxon>Craniata</taxon>
        <taxon>Vertebrata</taxon>
        <taxon>Euteleostomi</taxon>
        <taxon>Actinopterygii</taxon>
        <taxon>Neopterygii</taxon>
        <taxon>Teleostei</taxon>
        <taxon>Clupei</taxon>
        <taxon>Clupeiformes</taxon>
        <taxon>Clupeoidei</taxon>
        <taxon>Clupeidae</taxon>
        <taxon>Clupea</taxon>
    </lineage>
</organism>
<name>A0A6P3VWV9_CLUHA</name>
<proteinExistence type="predicted"/>
<dbReference type="InterPro" id="IPR016821">
    <property type="entry name" value="G0S2"/>
</dbReference>
<evidence type="ECO:0000313" key="4">
    <source>
        <dbReference type="RefSeq" id="XP_012683394.1"/>
    </source>
</evidence>
<dbReference type="PANTHER" id="PTHR15570">
    <property type="entry name" value="G0/G1 SWITCH PROTEIN 2"/>
    <property type="match status" value="1"/>
</dbReference>
<gene>
    <name evidence="4" type="primary">LOC105900600</name>
</gene>
<evidence type="ECO:0000256" key="2">
    <source>
        <dbReference type="SAM" id="Phobius"/>
    </source>
</evidence>
<dbReference type="AlphaFoldDB" id="A0A6P3VWV9"/>
<dbReference type="PANTHER" id="PTHR15570:SF2">
    <property type="entry name" value="G0_G1 SWITCH PROTEIN 2"/>
    <property type="match status" value="1"/>
</dbReference>
<keyword evidence="2" id="KW-0812">Transmembrane</keyword>
<dbReference type="OrthoDB" id="9373743at2759"/>
<dbReference type="KEGG" id="char:105900600"/>
<accession>A0A6P3VWV9</accession>
<evidence type="ECO:0000313" key="3">
    <source>
        <dbReference type="Proteomes" id="UP000515152"/>
    </source>
</evidence>
<feature type="region of interest" description="Disordered" evidence="1">
    <location>
        <begin position="87"/>
        <end position="114"/>
    </location>
</feature>
<dbReference type="GeneID" id="105900600"/>
<dbReference type="Pfam" id="PF15103">
    <property type="entry name" value="G0-G1_switch_2"/>
    <property type="match status" value="1"/>
</dbReference>
<sequence>METIQEIIPFAKEMINQKPNRGMLKVYLVGSAVAVVGTVLGLVQTVCQPFSSADDAALDAEFAKLVMREQREEERRRAMEELPEVLKRASYAKPHSEERAGVAQRSAATRHHAS</sequence>
<feature type="transmembrane region" description="Helical" evidence="2">
    <location>
        <begin position="24"/>
        <end position="43"/>
    </location>
</feature>
<evidence type="ECO:0000256" key="1">
    <source>
        <dbReference type="SAM" id="MobiDB-lite"/>
    </source>
</evidence>
<dbReference type="Proteomes" id="UP000515152">
    <property type="component" value="Chromosome 5"/>
</dbReference>
<keyword evidence="2" id="KW-0472">Membrane</keyword>
<keyword evidence="2" id="KW-1133">Transmembrane helix</keyword>
<keyword evidence="3" id="KW-1185">Reference proteome</keyword>
<reference evidence="4" key="1">
    <citation type="submission" date="2025-08" db="UniProtKB">
        <authorList>
            <consortium name="RefSeq"/>
        </authorList>
    </citation>
    <scope>IDENTIFICATION</scope>
</reference>